<accession>A0AAV6TNB0</accession>
<feature type="region of interest" description="Disordered" evidence="3">
    <location>
        <begin position="1"/>
        <end position="44"/>
    </location>
</feature>
<proteinExistence type="inferred from homology"/>
<feature type="compositionally biased region" description="Basic and acidic residues" evidence="3">
    <location>
        <begin position="843"/>
        <end position="853"/>
    </location>
</feature>
<feature type="region of interest" description="Disordered" evidence="3">
    <location>
        <begin position="507"/>
        <end position="591"/>
    </location>
</feature>
<evidence type="ECO:0000313" key="5">
    <source>
        <dbReference type="EMBL" id="KAG8173103.1"/>
    </source>
</evidence>
<feature type="domain" description="Shugoshin C-terminal" evidence="4">
    <location>
        <begin position="1298"/>
        <end position="1321"/>
    </location>
</feature>
<dbReference type="GO" id="GO:0045132">
    <property type="term" value="P:meiotic chromosome segregation"/>
    <property type="evidence" value="ECO:0007669"/>
    <property type="project" value="InterPro"/>
</dbReference>
<dbReference type="EMBL" id="JAFNEN010002064">
    <property type="protein sequence ID" value="KAG8173103.1"/>
    <property type="molecule type" value="Genomic_DNA"/>
</dbReference>
<dbReference type="GO" id="GO:0005634">
    <property type="term" value="C:nucleus"/>
    <property type="evidence" value="ECO:0007669"/>
    <property type="project" value="InterPro"/>
</dbReference>
<organism evidence="5 6">
    <name type="scientific">Oedothorax gibbosus</name>
    <dbReference type="NCBI Taxonomy" id="931172"/>
    <lineage>
        <taxon>Eukaryota</taxon>
        <taxon>Metazoa</taxon>
        <taxon>Ecdysozoa</taxon>
        <taxon>Arthropoda</taxon>
        <taxon>Chelicerata</taxon>
        <taxon>Arachnida</taxon>
        <taxon>Araneae</taxon>
        <taxon>Araneomorphae</taxon>
        <taxon>Entelegynae</taxon>
        <taxon>Araneoidea</taxon>
        <taxon>Linyphiidae</taxon>
        <taxon>Erigoninae</taxon>
        <taxon>Oedothorax</taxon>
    </lineage>
</organism>
<evidence type="ECO:0000313" key="6">
    <source>
        <dbReference type="Proteomes" id="UP000827092"/>
    </source>
</evidence>
<reference evidence="5 6" key="1">
    <citation type="journal article" date="2022" name="Nat. Ecol. Evol.">
        <title>A masculinizing supergene underlies an exaggerated male reproductive morph in a spider.</title>
        <authorList>
            <person name="Hendrickx F."/>
            <person name="De Corte Z."/>
            <person name="Sonet G."/>
            <person name="Van Belleghem S.M."/>
            <person name="Kostlbacher S."/>
            <person name="Vangestel C."/>
        </authorList>
    </citation>
    <scope>NUCLEOTIDE SEQUENCE [LARGE SCALE GENOMIC DNA]</scope>
    <source>
        <strain evidence="5">W744_W776</strain>
    </source>
</reference>
<feature type="compositionally biased region" description="Basic and acidic residues" evidence="3">
    <location>
        <begin position="627"/>
        <end position="642"/>
    </location>
</feature>
<feature type="region of interest" description="Disordered" evidence="3">
    <location>
        <begin position="798"/>
        <end position="878"/>
    </location>
</feature>
<feature type="compositionally biased region" description="Polar residues" evidence="3">
    <location>
        <begin position="680"/>
        <end position="699"/>
    </location>
</feature>
<feature type="compositionally biased region" description="Basic and acidic residues" evidence="3">
    <location>
        <begin position="1213"/>
        <end position="1222"/>
    </location>
</feature>
<evidence type="ECO:0000256" key="1">
    <source>
        <dbReference type="ARBA" id="ARBA00010845"/>
    </source>
</evidence>
<feature type="region of interest" description="Disordered" evidence="3">
    <location>
        <begin position="1213"/>
        <end position="1240"/>
    </location>
</feature>
<comment type="caution">
    <text evidence="5">The sequence shown here is derived from an EMBL/GenBank/DDBJ whole genome shotgun (WGS) entry which is preliminary data.</text>
</comment>
<feature type="compositionally biased region" description="Basic and acidic residues" evidence="3">
    <location>
        <begin position="610"/>
        <end position="619"/>
    </location>
</feature>
<dbReference type="Pfam" id="PF07557">
    <property type="entry name" value="Shugoshin_C"/>
    <property type="match status" value="1"/>
</dbReference>
<feature type="compositionally biased region" description="Polar residues" evidence="3">
    <location>
        <begin position="854"/>
        <end position="866"/>
    </location>
</feature>
<feature type="region of interest" description="Disordered" evidence="3">
    <location>
        <begin position="610"/>
        <end position="778"/>
    </location>
</feature>
<feature type="non-terminal residue" evidence="5">
    <location>
        <position position="1"/>
    </location>
</feature>
<sequence>GFVKPQEDNNRKNQITDKDSSVSNPIRSHPKPQLETAKNKPPGRLEAFLQSYKEYPRIPLQALNSGSAVKNTSNAFTSKIPKVSKTQATQRETEIPKPVEASIDIANHRRETFVVLKPCDHVPEVFATAEDRRGTFVISKPSEVSKFQNDRRETYVVPPVSPVHEKLIPESNLVDLVQDNNFDEPVPPAEKDIPNRTILLCEDMELTGVIPTGKVWTHEGVEMAQPCEEMKTVLPETSKDVECRDVISKMPIVNSPLKDTNVTKEHAVLERNVSSKKSTTSTKGLNGQDCFVKPCMSQNNPPMPVLSNTVSPEIVSSEDAKKSRKSAVKRKKSHDLEPPEKPKKGRASSTSKRKSVAPKAASDVSSKGAHRKSIQRTSSRKSVIPKDPEVDFCSDLEDEIFSNISISSSPSPHRRETRDKKSINFEKYFMDASYEAVPPEAKKEVPLGRRVIDFFETRESLVPNKRNFVFTSKKTNTESASTAQESASNSKAIELTMQEMDERVFEFTASDSEDGNRKPKKSKKRSKKVDLTSQSQKESKKPHLEEVSHPQTEKLHEIVAEHKNKTASKKSESVSTNLKKKSFASTSSETSDYSFVIGDKVDETNKVHELVNSKGERIVLESFKPNQKTERKLSTGECKAKPSENSQKGNSNNCQYVLVHSPPIVQDNKKSLSPDIDLPGTSSEDSGKNSCESQSSRSSKVTERRSSRSSKISEGFPPRSSKVSGGRGRVKRTFSGVSDRRSKKKSTLDPSDFLDEFNSPITLEEAPPKSMQFNSSPLGLDSEMTEVYNLKDIIQAKAQEEKSKHQEKISAEKHAQPQLKAQEDKLLQLNMVPDSKLTQNQTKVREDTSKHQEQVPSKMSTQQKTVQSEELKDRELSGENLIQQKGYVQEDKTRKNKEISGVKLIEQTAKLQVDKSKHQEMVSDAKLVQQKATVQKDKIKSKEVSAEKLIQPKANVQEDKLNNNIAVSGEKLIQQRAKVQERVPEEEFKNEESKAIIQNSNTLKSKNGSSEIRITSVTCSKSNETAKEYNNEKAFSDKESKSVEHSVKILVSNTETLTLPLGTNNNKLTHAKHEQVIDIKKGKDVEPPVSKEHISSKKDVLSDTVASSLLIEKHHKSSKEFNSNKVTSVLEKQKDSANNLKVTQNVKSKNRRDHEEPSVPCSSTDKNNAVLQNTAAKFNRADFNAMNLDDLTSNDFVPVKTKKLFKESQNKMDVATLKEKQSKSKRPRMGKPNSKENKAAKVKVSVETDLNSTASKGEHNLEEVFNHANSTDAIPIHRQNCSGSIGSLCNADSKENEGRPSRRNRGTKSYKEPPLNVKMRR</sequence>
<feature type="compositionally biased region" description="Polar residues" evidence="3">
    <location>
        <begin position="643"/>
        <end position="655"/>
    </location>
</feature>
<feature type="compositionally biased region" description="Polar residues" evidence="3">
    <location>
        <begin position="302"/>
        <end position="311"/>
    </location>
</feature>
<name>A0AAV6TNB0_9ARAC</name>
<dbReference type="GO" id="GO:0000775">
    <property type="term" value="C:chromosome, centromeric region"/>
    <property type="evidence" value="ECO:0007669"/>
    <property type="project" value="InterPro"/>
</dbReference>
<feature type="compositionally biased region" description="Basic and acidic residues" evidence="3">
    <location>
        <begin position="1"/>
        <end position="20"/>
    </location>
</feature>
<feature type="compositionally biased region" description="Basic and acidic residues" evidence="3">
    <location>
        <begin position="798"/>
        <end position="826"/>
    </location>
</feature>
<gene>
    <name evidence="5" type="ORF">JTE90_020479</name>
</gene>
<feature type="compositionally biased region" description="Basic and acidic residues" evidence="3">
    <location>
        <begin position="537"/>
        <end position="572"/>
    </location>
</feature>
<evidence type="ECO:0000256" key="2">
    <source>
        <dbReference type="ARBA" id="ARBA00022829"/>
    </source>
</evidence>
<dbReference type="InterPro" id="IPR011515">
    <property type="entry name" value="Shugoshin_C"/>
</dbReference>
<feature type="region of interest" description="Disordered" evidence="3">
    <location>
        <begin position="1280"/>
        <end position="1321"/>
    </location>
</feature>
<feature type="compositionally biased region" description="Polar residues" evidence="3">
    <location>
        <begin position="573"/>
        <end position="591"/>
    </location>
</feature>
<feature type="region of interest" description="Disordered" evidence="3">
    <location>
        <begin position="302"/>
        <end position="388"/>
    </location>
</feature>
<feature type="compositionally biased region" description="Basic residues" evidence="3">
    <location>
        <begin position="322"/>
        <end position="333"/>
    </location>
</feature>
<dbReference type="Proteomes" id="UP000827092">
    <property type="component" value="Unassembled WGS sequence"/>
</dbReference>
<comment type="similarity">
    <text evidence="1">Belongs to the shugoshin family.</text>
</comment>
<evidence type="ECO:0000256" key="3">
    <source>
        <dbReference type="SAM" id="MobiDB-lite"/>
    </source>
</evidence>
<feature type="compositionally biased region" description="Basic residues" evidence="3">
    <location>
        <begin position="343"/>
        <end position="356"/>
    </location>
</feature>
<keyword evidence="6" id="KW-1185">Reference proteome</keyword>
<feature type="compositionally biased region" description="Basic residues" evidence="3">
    <location>
        <begin position="518"/>
        <end position="527"/>
    </location>
</feature>
<feature type="compositionally biased region" description="Basic and acidic residues" evidence="3">
    <location>
        <begin position="867"/>
        <end position="877"/>
    </location>
</feature>
<evidence type="ECO:0000259" key="4">
    <source>
        <dbReference type="Pfam" id="PF07557"/>
    </source>
</evidence>
<keyword evidence="2" id="KW-0159">Chromosome partition</keyword>
<feature type="compositionally biased region" description="Polar residues" evidence="3">
    <location>
        <begin position="1136"/>
        <end position="1147"/>
    </location>
</feature>
<feature type="region of interest" description="Disordered" evidence="3">
    <location>
        <begin position="1130"/>
        <end position="1168"/>
    </location>
</feature>
<protein>
    <recommendedName>
        <fullName evidence="4">Shugoshin C-terminal domain-containing protein</fullName>
    </recommendedName>
</protein>